<evidence type="ECO:0000256" key="4">
    <source>
        <dbReference type="ARBA" id="ARBA00023163"/>
    </source>
</evidence>
<accession>A0A2W1L8W3</accession>
<dbReference type="OrthoDB" id="9812134at2"/>
<reference evidence="7 8" key="1">
    <citation type="submission" date="2018-06" db="EMBL/GenBank/DDBJ databases">
        <title>Paenibacillus imtechensis sp. nov.</title>
        <authorList>
            <person name="Pinnaka A.K."/>
            <person name="Singh H."/>
            <person name="Kaur M."/>
        </authorList>
    </citation>
    <scope>NUCLEOTIDE SEQUENCE [LARGE SCALE GENOMIC DNA]</scope>
    <source>
        <strain evidence="7 8">SMB1</strain>
    </source>
</reference>
<dbReference type="InterPro" id="IPR009057">
    <property type="entry name" value="Homeodomain-like_sf"/>
</dbReference>
<feature type="DNA-binding region" description="H-T-H motif" evidence="5">
    <location>
        <begin position="21"/>
        <end position="40"/>
    </location>
</feature>
<keyword evidence="8" id="KW-1185">Reference proteome</keyword>
<dbReference type="RefSeq" id="WP_111146983.1">
    <property type="nucleotide sequence ID" value="NZ_QKRB01000044.1"/>
</dbReference>
<evidence type="ECO:0000256" key="2">
    <source>
        <dbReference type="ARBA" id="ARBA00023015"/>
    </source>
</evidence>
<feature type="domain" description="HTH tetR-type" evidence="6">
    <location>
        <begin position="1"/>
        <end position="58"/>
    </location>
</feature>
<keyword evidence="1" id="KW-0678">Repressor</keyword>
<dbReference type="Proteomes" id="UP000249522">
    <property type="component" value="Unassembled WGS sequence"/>
</dbReference>
<keyword evidence="2" id="KW-0805">Transcription regulation</keyword>
<dbReference type="PANTHER" id="PTHR30055">
    <property type="entry name" value="HTH-TYPE TRANSCRIPTIONAL REGULATOR RUTR"/>
    <property type="match status" value="1"/>
</dbReference>
<comment type="caution">
    <text evidence="7">The sequence shown here is derived from an EMBL/GenBank/DDBJ whole genome shotgun (WGS) entry which is preliminary data.</text>
</comment>
<dbReference type="EMBL" id="QKRB01000044">
    <property type="protein sequence ID" value="PZD95353.1"/>
    <property type="molecule type" value="Genomic_DNA"/>
</dbReference>
<dbReference type="GO" id="GO:0000976">
    <property type="term" value="F:transcription cis-regulatory region binding"/>
    <property type="evidence" value="ECO:0007669"/>
    <property type="project" value="TreeGrafter"/>
</dbReference>
<evidence type="ECO:0000256" key="3">
    <source>
        <dbReference type="ARBA" id="ARBA00023125"/>
    </source>
</evidence>
<keyword evidence="4" id="KW-0804">Transcription</keyword>
<evidence type="ECO:0000256" key="1">
    <source>
        <dbReference type="ARBA" id="ARBA00022491"/>
    </source>
</evidence>
<dbReference type="InterPro" id="IPR050109">
    <property type="entry name" value="HTH-type_TetR-like_transc_reg"/>
</dbReference>
<dbReference type="Gene3D" id="1.10.10.60">
    <property type="entry name" value="Homeodomain-like"/>
    <property type="match status" value="1"/>
</dbReference>
<dbReference type="InterPro" id="IPR036271">
    <property type="entry name" value="Tet_transcr_reg_TetR-rel_C_sf"/>
</dbReference>
<dbReference type="InterPro" id="IPR001647">
    <property type="entry name" value="HTH_TetR"/>
</dbReference>
<keyword evidence="3 5" id="KW-0238">DNA-binding</keyword>
<protein>
    <submittedName>
        <fullName evidence="7">TetR/AcrR family transcriptional regulator</fullName>
    </submittedName>
</protein>
<sequence>MKERIMQAAVQEMNYRGLRFSIRDVAGRLGISTKTLYQHFGSKEEIIAAVVERAVTEMTEAEEKLMEDSSLALLDKLHQALIVLPRGVAFNDIQILSELKMRYPDQWEVVQTHIDKGWDNIRVLFREGVDSGLLRDFDVELFIQIYVGAWYRLMDPEHADQSGQPAKPMEQALTGMVDILMSGIHRTK</sequence>
<dbReference type="PANTHER" id="PTHR30055:SF175">
    <property type="entry name" value="HTH-TYPE TRANSCRIPTIONAL REPRESSOR KSTR2"/>
    <property type="match status" value="1"/>
</dbReference>
<dbReference type="GO" id="GO:0003700">
    <property type="term" value="F:DNA-binding transcription factor activity"/>
    <property type="evidence" value="ECO:0007669"/>
    <property type="project" value="TreeGrafter"/>
</dbReference>
<dbReference type="Pfam" id="PF00440">
    <property type="entry name" value="TetR_N"/>
    <property type="match status" value="1"/>
</dbReference>
<evidence type="ECO:0000259" key="6">
    <source>
        <dbReference type="PROSITE" id="PS50977"/>
    </source>
</evidence>
<dbReference type="Gene3D" id="1.10.357.10">
    <property type="entry name" value="Tetracycline Repressor, domain 2"/>
    <property type="match status" value="1"/>
</dbReference>
<dbReference type="SUPFAM" id="SSF46689">
    <property type="entry name" value="Homeodomain-like"/>
    <property type="match status" value="1"/>
</dbReference>
<dbReference type="SUPFAM" id="SSF48498">
    <property type="entry name" value="Tetracyclin repressor-like, C-terminal domain"/>
    <property type="match status" value="1"/>
</dbReference>
<dbReference type="PROSITE" id="PS50977">
    <property type="entry name" value="HTH_TETR_2"/>
    <property type="match status" value="1"/>
</dbReference>
<evidence type="ECO:0000256" key="5">
    <source>
        <dbReference type="PROSITE-ProRule" id="PRU00335"/>
    </source>
</evidence>
<gene>
    <name evidence="7" type="ORF">DNH61_12485</name>
</gene>
<dbReference type="PRINTS" id="PR00455">
    <property type="entry name" value="HTHTETR"/>
</dbReference>
<proteinExistence type="predicted"/>
<evidence type="ECO:0000313" key="7">
    <source>
        <dbReference type="EMBL" id="PZD95353.1"/>
    </source>
</evidence>
<organism evidence="7 8">
    <name type="scientific">Paenibacillus sambharensis</name>
    <dbReference type="NCBI Taxonomy" id="1803190"/>
    <lineage>
        <taxon>Bacteria</taxon>
        <taxon>Bacillati</taxon>
        <taxon>Bacillota</taxon>
        <taxon>Bacilli</taxon>
        <taxon>Bacillales</taxon>
        <taxon>Paenibacillaceae</taxon>
        <taxon>Paenibacillus</taxon>
    </lineage>
</organism>
<dbReference type="AlphaFoldDB" id="A0A2W1L8W3"/>
<evidence type="ECO:0000313" key="8">
    <source>
        <dbReference type="Proteomes" id="UP000249522"/>
    </source>
</evidence>
<name>A0A2W1L8W3_9BACL</name>